<proteinExistence type="inferred from homology"/>
<dbReference type="InterPro" id="IPR016161">
    <property type="entry name" value="Ald_DH/histidinol_DH"/>
</dbReference>
<organism evidence="5">
    <name type="scientific">Ganoderma boninense</name>
    <dbReference type="NCBI Taxonomy" id="34458"/>
    <lineage>
        <taxon>Eukaryota</taxon>
        <taxon>Fungi</taxon>
        <taxon>Dikarya</taxon>
        <taxon>Basidiomycota</taxon>
        <taxon>Agaricomycotina</taxon>
        <taxon>Agaricomycetes</taxon>
        <taxon>Polyporales</taxon>
        <taxon>Polyporaceae</taxon>
        <taxon>Ganoderma</taxon>
    </lineage>
</organism>
<dbReference type="Gene3D" id="3.40.605.10">
    <property type="entry name" value="Aldehyde Dehydrogenase, Chain A, domain 1"/>
    <property type="match status" value="1"/>
</dbReference>
<evidence type="ECO:0000313" key="5">
    <source>
        <dbReference type="EMBL" id="VWO99665.1"/>
    </source>
</evidence>
<reference evidence="5" key="1">
    <citation type="submission" date="2019-10" db="EMBL/GenBank/DDBJ databases">
        <authorList>
            <person name="Nor Muhammad N."/>
        </authorList>
    </citation>
    <scope>NUCLEOTIDE SEQUENCE</scope>
</reference>
<evidence type="ECO:0000256" key="3">
    <source>
        <dbReference type="PIRNR" id="PIRNR036492"/>
    </source>
</evidence>
<dbReference type="GO" id="GO:0006081">
    <property type="term" value="P:aldehyde metabolic process"/>
    <property type="evidence" value="ECO:0007669"/>
    <property type="project" value="InterPro"/>
</dbReference>
<comment type="similarity">
    <text evidence="1 3">Belongs to the aldehyde dehydrogenase family.</text>
</comment>
<dbReference type="PIRSF" id="PIRSF036492">
    <property type="entry name" value="ALDH"/>
    <property type="match status" value="1"/>
</dbReference>
<dbReference type="Gene3D" id="3.40.309.10">
    <property type="entry name" value="Aldehyde Dehydrogenase, Chain A, domain 2"/>
    <property type="match status" value="1"/>
</dbReference>
<dbReference type="AlphaFoldDB" id="A0A5K1K2H3"/>
<dbReference type="InterPro" id="IPR012394">
    <property type="entry name" value="Aldehyde_DH_NAD(P)"/>
</dbReference>
<dbReference type="PANTHER" id="PTHR43570">
    <property type="entry name" value="ALDEHYDE DEHYDROGENASE"/>
    <property type="match status" value="1"/>
</dbReference>
<accession>A0A5K1K2H3</accession>
<keyword evidence="2 3" id="KW-0560">Oxidoreductase</keyword>
<protein>
    <recommendedName>
        <fullName evidence="3">Aldehyde dehydrogenase</fullName>
    </recommendedName>
</protein>
<evidence type="ECO:0000259" key="4">
    <source>
        <dbReference type="Pfam" id="PF00171"/>
    </source>
</evidence>
<sequence>MDAKIGPSQDYTPLDEIPKVRFYYYWPWRLGLPALWNFLAVKFDPKHSLHPAFQIHARARQAYKSGRAKSIAYRKEQIAQVGYLLKDNEERFKDALKQDLGRPFLETEFFDFAPVYLDVAKAYNGVEKWAAPKKAEFDLSFWAMGPKYRHEPKGVVLIISPFNGPVVLTLSPLVGAIAGGNAVVIKPSEHCPTTSALFAELIPKYLDPEFYHIVQGGIPETTKVLEFRWDHTRRYGNQTVLASEYGLNSCDMAGKNPVVIDPKTDLKVAAKRILWGRCLGTGQICVCPEYILVPAHIQDAFVEAVKEVHNSFFPDGPEKSDSLGRIVSEAHTRRIKNLIDNTKGTIVFGGDADVQSKYIAPTLVKDVQGEDSLMSQYVFHVELGLLRLEPSLTSHATVAAMC</sequence>
<dbReference type="SUPFAM" id="SSF53720">
    <property type="entry name" value="ALDH-like"/>
    <property type="match status" value="1"/>
</dbReference>
<dbReference type="GO" id="GO:0004029">
    <property type="term" value="F:aldehyde dehydrogenase (NAD+) activity"/>
    <property type="evidence" value="ECO:0007669"/>
    <property type="project" value="TreeGrafter"/>
</dbReference>
<dbReference type="GO" id="GO:0005737">
    <property type="term" value="C:cytoplasm"/>
    <property type="evidence" value="ECO:0007669"/>
    <property type="project" value="TreeGrafter"/>
</dbReference>
<dbReference type="InterPro" id="IPR015590">
    <property type="entry name" value="Aldehyde_DH_dom"/>
</dbReference>
<gene>
    <name evidence="5" type="primary">Q8Y0J2</name>
</gene>
<name>A0A5K1K2H3_9APHY</name>
<dbReference type="InterPro" id="IPR016163">
    <property type="entry name" value="Ald_DH_C"/>
</dbReference>
<evidence type="ECO:0000256" key="1">
    <source>
        <dbReference type="ARBA" id="ARBA00009986"/>
    </source>
</evidence>
<dbReference type="PANTHER" id="PTHR43570:SF16">
    <property type="entry name" value="ALDEHYDE DEHYDROGENASE TYPE III, ISOFORM Q"/>
    <property type="match status" value="1"/>
</dbReference>
<dbReference type="EMBL" id="LR727806">
    <property type="protein sequence ID" value="VWO99665.1"/>
    <property type="molecule type" value="Genomic_DNA"/>
</dbReference>
<feature type="domain" description="Aldehyde dehydrogenase" evidence="4">
    <location>
        <begin position="56"/>
        <end position="379"/>
    </location>
</feature>
<dbReference type="Pfam" id="PF00171">
    <property type="entry name" value="Aldedh"/>
    <property type="match status" value="1"/>
</dbReference>
<dbReference type="InterPro" id="IPR016162">
    <property type="entry name" value="Ald_DH_N"/>
</dbReference>
<evidence type="ECO:0000256" key="2">
    <source>
        <dbReference type="ARBA" id="ARBA00023002"/>
    </source>
</evidence>